<comment type="caution">
    <text evidence="1">The sequence shown here is derived from an EMBL/GenBank/DDBJ whole genome shotgun (WGS) entry which is preliminary data.</text>
</comment>
<accession>A0AAV3Z6I3</accession>
<keyword evidence="2" id="KW-1185">Reference proteome</keyword>
<dbReference type="Proteomes" id="UP000735302">
    <property type="component" value="Unassembled WGS sequence"/>
</dbReference>
<gene>
    <name evidence="1" type="ORF">PoB_001680800</name>
</gene>
<name>A0AAV3Z6I3_9GAST</name>
<reference evidence="1 2" key="1">
    <citation type="journal article" date="2021" name="Elife">
        <title>Chloroplast acquisition without the gene transfer in kleptoplastic sea slugs, Plakobranchus ocellatus.</title>
        <authorList>
            <person name="Maeda T."/>
            <person name="Takahashi S."/>
            <person name="Yoshida T."/>
            <person name="Shimamura S."/>
            <person name="Takaki Y."/>
            <person name="Nagai Y."/>
            <person name="Toyoda A."/>
            <person name="Suzuki Y."/>
            <person name="Arimoto A."/>
            <person name="Ishii H."/>
            <person name="Satoh N."/>
            <person name="Nishiyama T."/>
            <person name="Hasebe M."/>
            <person name="Maruyama T."/>
            <person name="Minagawa J."/>
            <person name="Obokata J."/>
            <person name="Shigenobu S."/>
        </authorList>
    </citation>
    <scope>NUCLEOTIDE SEQUENCE [LARGE SCALE GENOMIC DNA]</scope>
</reference>
<evidence type="ECO:0000313" key="1">
    <source>
        <dbReference type="EMBL" id="GFN90302.1"/>
    </source>
</evidence>
<organism evidence="1 2">
    <name type="scientific">Plakobranchus ocellatus</name>
    <dbReference type="NCBI Taxonomy" id="259542"/>
    <lineage>
        <taxon>Eukaryota</taxon>
        <taxon>Metazoa</taxon>
        <taxon>Spiralia</taxon>
        <taxon>Lophotrochozoa</taxon>
        <taxon>Mollusca</taxon>
        <taxon>Gastropoda</taxon>
        <taxon>Heterobranchia</taxon>
        <taxon>Euthyneura</taxon>
        <taxon>Panpulmonata</taxon>
        <taxon>Sacoglossa</taxon>
        <taxon>Placobranchoidea</taxon>
        <taxon>Plakobranchidae</taxon>
        <taxon>Plakobranchus</taxon>
    </lineage>
</organism>
<protein>
    <recommendedName>
        <fullName evidence="3">Apple domain-containing protein</fullName>
    </recommendedName>
</protein>
<dbReference type="EMBL" id="BLXT01002015">
    <property type="protein sequence ID" value="GFN90302.1"/>
    <property type="molecule type" value="Genomic_DNA"/>
</dbReference>
<sequence length="99" mass="10731">MPDDTTSTMTWAYGTTVNGRKPTDTKFSMSVSKVHSYLECVIMCGQETLCRVVEFRSDILTCNLLGPGTLDGTTENAASTTFIRGSFEAAIGKYASTRS</sequence>
<dbReference type="AlphaFoldDB" id="A0AAV3Z6I3"/>
<evidence type="ECO:0000313" key="2">
    <source>
        <dbReference type="Proteomes" id="UP000735302"/>
    </source>
</evidence>
<evidence type="ECO:0008006" key="3">
    <source>
        <dbReference type="Google" id="ProtNLM"/>
    </source>
</evidence>
<proteinExistence type="predicted"/>